<organism evidence="1 2">
    <name type="scientific">Cytobacillus oceanisediminis 2691</name>
    <dbReference type="NCBI Taxonomy" id="1196031"/>
    <lineage>
        <taxon>Bacteria</taxon>
        <taxon>Bacillati</taxon>
        <taxon>Bacillota</taxon>
        <taxon>Bacilli</taxon>
        <taxon>Bacillales</taxon>
        <taxon>Bacillaceae</taxon>
        <taxon>Cytobacillus</taxon>
    </lineage>
</organism>
<dbReference type="STRING" id="1196031.A361_16325"/>
<proteinExistence type="predicted"/>
<dbReference type="RefSeq" id="WP_019382269.1">
    <property type="nucleotide sequence ID" value="NZ_CP015506.1"/>
</dbReference>
<gene>
    <name evidence="1" type="ORF">A361_16325</name>
</gene>
<name>A0A160MD86_9BACI</name>
<protein>
    <submittedName>
        <fullName evidence="1">Uncharacterized protein</fullName>
    </submittedName>
</protein>
<accession>A0A160MD86</accession>
<evidence type="ECO:0000313" key="1">
    <source>
        <dbReference type="EMBL" id="AND40653.1"/>
    </source>
</evidence>
<dbReference type="AlphaFoldDB" id="A0A160MD86"/>
<sequence length="157" mass="18423">MNSMQYLINVPIEDVKQCFSFAEQLYQKKAASLKQFGRKQLIREKNDYIADHVIGKSVEIGFKRFLEINCGISFKVDFDIWEDQLIHDNGNDLATVFFNGESKKFTFKTDIKGTRKSSKWLLVERHKIVNFNKKSMLLDCWTAYLKARLLKITLMDI</sequence>
<reference evidence="1 2" key="1">
    <citation type="submission" date="2016-04" db="EMBL/GenBank/DDBJ databases">
        <title>Complete genome sequence of Bacillus oceanisediminis strain 2691.</title>
        <authorList>
            <person name="Jeong H."/>
            <person name="Kim H.J."/>
            <person name="Lee D.-W."/>
        </authorList>
    </citation>
    <scope>NUCLEOTIDE SEQUENCE [LARGE SCALE GENOMIC DNA]</scope>
    <source>
        <strain evidence="1 2">2691</strain>
    </source>
</reference>
<dbReference type="Proteomes" id="UP000077856">
    <property type="component" value="Chromosome"/>
</dbReference>
<evidence type="ECO:0000313" key="2">
    <source>
        <dbReference type="Proteomes" id="UP000077856"/>
    </source>
</evidence>
<dbReference type="KEGG" id="bon:A361_16325"/>
<dbReference type="EMBL" id="CP015506">
    <property type="protein sequence ID" value="AND40653.1"/>
    <property type="molecule type" value="Genomic_DNA"/>
</dbReference>